<evidence type="ECO:0008006" key="3">
    <source>
        <dbReference type="Google" id="ProtNLM"/>
    </source>
</evidence>
<organism evidence="1 2">
    <name type="scientific">Nannospalax galili</name>
    <name type="common">Northern Israeli blind subterranean mole rat</name>
    <name type="synonym">Spalax galili</name>
    <dbReference type="NCBI Taxonomy" id="1026970"/>
    <lineage>
        <taxon>Eukaryota</taxon>
        <taxon>Metazoa</taxon>
        <taxon>Chordata</taxon>
        <taxon>Craniata</taxon>
        <taxon>Vertebrata</taxon>
        <taxon>Euteleostomi</taxon>
        <taxon>Mammalia</taxon>
        <taxon>Eutheria</taxon>
        <taxon>Euarchontoglires</taxon>
        <taxon>Glires</taxon>
        <taxon>Rodentia</taxon>
        <taxon>Myomorpha</taxon>
        <taxon>Muroidea</taxon>
        <taxon>Spalacidae</taxon>
        <taxon>Spalacinae</taxon>
        <taxon>Nannospalax</taxon>
    </lineage>
</organism>
<dbReference type="GO" id="GO:0034452">
    <property type="term" value="F:dynactin binding"/>
    <property type="evidence" value="ECO:0007669"/>
    <property type="project" value="TreeGrafter"/>
</dbReference>
<dbReference type="GO" id="GO:0042147">
    <property type="term" value="P:retrograde transport, endosome to Golgi"/>
    <property type="evidence" value="ECO:0007669"/>
    <property type="project" value="TreeGrafter"/>
</dbReference>
<dbReference type="OMA" id="CKNFFIN"/>
<sequence>MTKEESTKMKQELEAEYLAIFKKTVAMHEVFLCHVAAHPILRKDLNFHVFLEYNQDVKKLEDFFKNMVKSADGVIVSRVKDVDNFFEHERTFLSDYHTQVKDASAKSDRMIRSHKGGGDDCNRIGSSLYALGTQDSTDICKLGL</sequence>
<dbReference type="Gene3D" id="3.30.1520.10">
    <property type="entry name" value="Phox-like domain"/>
    <property type="match status" value="1"/>
</dbReference>
<proteinExistence type="predicted"/>
<dbReference type="GO" id="GO:0035091">
    <property type="term" value="F:phosphatidylinositol binding"/>
    <property type="evidence" value="ECO:0007669"/>
    <property type="project" value="InterPro"/>
</dbReference>
<dbReference type="GO" id="GO:0005768">
    <property type="term" value="C:endosome"/>
    <property type="evidence" value="ECO:0007669"/>
    <property type="project" value="TreeGrafter"/>
</dbReference>
<dbReference type="Proteomes" id="UP000694381">
    <property type="component" value="Unassembled WGS sequence"/>
</dbReference>
<dbReference type="InterPro" id="IPR036871">
    <property type="entry name" value="PX_dom_sf"/>
</dbReference>
<evidence type="ECO:0000313" key="1">
    <source>
        <dbReference type="Ensembl" id="ENSNGAP00000010191.1"/>
    </source>
</evidence>
<dbReference type="GO" id="GO:0005829">
    <property type="term" value="C:cytosol"/>
    <property type="evidence" value="ECO:0007669"/>
    <property type="project" value="GOC"/>
</dbReference>
<dbReference type="GeneTree" id="ENSGT00940000154940"/>
<keyword evidence="2" id="KW-1185">Reference proteome</keyword>
<dbReference type="AlphaFoldDB" id="A0A8C6R1Y6"/>
<evidence type="ECO:0000313" key="2">
    <source>
        <dbReference type="Proteomes" id="UP000694381"/>
    </source>
</evidence>
<dbReference type="PANTHER" id="PTHR45850:SF4">
    <property type="entry name" value="SORTING NEXIN-6"/>
    <property type="match status" value="1"/>
</dbReference>
<dbReference type="Ensembl" id="ENSNGAT00000015715.1">
    <property type="protein sequence ID" value="ENSNGAP00000010191.1"/>
    <property type="gene ID" value="ENSNGAG00000012676.1"/>
</dbReference>
<reference evidence="1" key="2">
    <citation type="submission" date="2025-09" db="UniProtKB">
        <authorList>
            <consortium name="Ensembl"/>
        </authorList>
    </citation>
    <scope>IDENTIFICATION</scope>
</reference>
<protein>
    <recommendedName>
        <fullName evidence="3">Sorting nexin 6</fullName>
    </recommendedName>
</protein>
<dbReference type="Gene3D" id="1.20.1270.60">
    <property type="entry name" value="Arfaptin homology (AH) domain/BAR domain"/>
    <property type="match status" value="1"/>
</dbReference>
<dbReference type="PANTHER" id="PTHR45850">
    <property type="entry name" value="SORTING NEXIN FAMILY MEMBER"/>
    <property type="match status" value="1"/>
</dbReference>
<name>A0A8C6R1Y6_NANGA</name>
<reference evidence="1" key="1">
    <citation type="submission" date="2025-08" db="UniProtKB">
        <authorList>
            <consortium name="Ensembl"/>
        </authorList>
    </citation>
    <scope>IDENTIFICATION</scope>
</reference>
<dbReference type="InterPro" id="IPR027267">
    <property type="entry name" value="AH/BAR_dom_sf"/>
</dbReference>
<accession>A0A8C6R1Y6</accession>